<dbReference type="SUPFAM" id="SSF89796">
    <property type="entry name" value="CoA-transferase family III (CaiB/BaiF)"/>
    <property type="match status" value="1"/>
</dbReference>
<dbReference type="Gene3D" id="3.30.1540.10">
    <property type="entry name" value="formyl-coa transferase, domain 3"/>
    <property type="match status" value="1"/>
</dbReference>
<dbReference type="Gene3D" id="3.40.50.10540">
    <property type="entry name" value="Crotonobetainyl-coa:carnitine coa-transferase, domain 1"/>
    <property type="match status" value="1"/>
</dbReference>
<dbReference type="PANTHER" id="PTHR48207">
    <property type="entry name" value="SUCCINATE--HYDROXYMETHYLGLUTARATE COA-TRANSFERASE"/>
    <property type="match status" value="1"/>
</dbReference>
<organism evidence="2 3">
    <name type="scientific">Steroidobacter agaridevorans</name>
    <dbReference type="NCBI Taxonomy" id="2695856"/>
    <lineage>
        <taxon>Bacteria</taxon>
        <taxon>Pseudomonadati</taxon>
        <taxon>Pseudomonadota</taxon>
        <taxon>Gammaproteobacteria</taxon>
        <taxon>Steroidobacterales</taxon>
        <taxon>Steroidobacteraceae</taxon>
        <taxon>Steroidobacter</taxon>
    </lineage>
</organism>
<dbReference type="InterPro" id="IPR050483">
    <property type="entry name" value="CoA-transferase_III_domain"/>
</dbReference>
<dbReference type="RefSeq" id="WP_161812021.1">
    <property type="nucleotide sequence ID" value="NZ_BLJN01000002.1"/>
</dbReference>
<dbReference type="GO" id="GO:0008410">
    <property type="term" value="F:CoA-transferase activity"/>
    <property type="evidence" value="ECO:0007669"/>
    <property type="project" value="TreeGrafter"/>
</dbReference>
<protein>
    <submittedName>
        <fullName evidence="2">Formyl-CoA transferase</fullName>
    </submittedName>
</protein>
<sequence length="411" mass="44720">MAASDNEVPTAPAVGPLHGVLVLDLTRVVAGPYCTMMLADLGATVIKIENPQDPDYVRTFPPMVEQGAERLSGFFAQYNRHKLGVTLDLKSAQGRELFLDMVSKAHVVVENFRPGTMRKLGLGFDELRKVNPRLIYTGISGFGQSGPNSARPAYDNSAQASGGLWSMNGMPGEPQRVGTIIGDLAASLYAALGTVAALREAESKGVGRLVDISQQDAVFTLTENAVVNFTAERKIAQPLGNDHPFVRPYGRYECKDGHVFFGAYTDKFWQEACSAFGTPGLATDPEIDSMEKRFDPAVYARRVEPIIRGWFADKTKQELEAIASDRFPLSPIKNIAEVVEDPHMLARDMLVQVAYGEAKVKVFGSAVHLSGAAAGAEPRVPTVGEHNEAIYLDWLGLDRQSFESLCESKVI</sequence>
<proteinExistence type="predicted"/>
<evidence type="ECO:0000313" key="3">
    <source>
        <dbReference type="Proteomes" id="UP000445000"/>
    </source>
</evidence>
<dbReference type="Pfam" id="PF02515">
    <property type="entry name" value="CoA_transf_3"/>
    <property type="match status" value="1"/>
</dbReference>
<dbReference type="AlphaFoldDB" id="A0A829YBJ1"/>
<name>A0A829YBJ1_9GAMM</name>
<dbReference type="InterPro" id="IPR044855">
    <property type="entry name" value="CoA-Trfase_III_dom3_sf"/>
</dbReference>
<accession>A0A829YBJ1</accession>
<dbReference type="InterPro" id="IPR023606">
    <property type="entry name" value="CoA-Trfase_III_dom_1_sf"/>
</dbReference>
<dbReference type="InterPro" id="IPR003673">
    <property type="entry name" value="CoA-Trfase_fam_III"/>
</dbReference>
<evidence type="ECO:0000313" key="2">
    <source>
        <dbReference type="EMBL" id="GFE80323.1"/>
    </source>
</evidence>
<keyword evidence="3" id="KW-1185">Reference proteome</keyword>
<evidence type="ECO:0000256" key="1">
    <source>
        <dbReference type="ARBA" id="ARBA00022679"/>
    </source>
</evidence>
<gene>
    <name evidence="2" type="ORF">GCM10011487_23230</name>
</gene>
<keyword evidence="1 2" id="KW-0808">Transferase</keyword>
<dbReference type="PANTHER" id="PTHR48207:SF3">
    <property type="entry name" value="SUCCINATE--HYDROXYMETHYLGLUTARATE COA-TRANSFERASE"/>
    <property type="match status" value="1"/>
</dbReference>
<dbReference type="Proteomes" id="UP000445000">
    <property type="component" value="Unassembled WGS sequence"/>
</dbReference>
<reference evidence="3" key="1">
    <citation type="submission" date="2020-01" db="EMBL/GenBank/DDBJ databases">
        <title>'Steroidobacter agaridevorans' sp. nov., agar-degrading bacteria isolated from rhizosphere soils.</title>
        <authorList>
            <person name="Ikenaga M."/>
            <person name="Kataoka M."/>
            <person name="Murouchi A."/>
            <person name="Katsuragi S."/>
            <person name="Sakai M."/>
        </authorList>
    </citation>
    <scope>NUCLEOTIDE SEQUENCE [LARGE SCALE GENOMIC DNA]</scope>
    <source>
        <strain evidence="3">YU21-B</strain>
    </source>
</reference>
<dbReference type="EMBL" id="BLJN01000002">
    <property type="protein sequence ID" value="GFE80323.1"/>
    <property type="molecule type" value="Genomic_DNA"/>
</dbReference>
<comment type="caution">
    <text evidence="2">The sequence shown here is derived from an EMBL/GenBank/DDBJ whole genome shotgun (WGS) entry which is preliminary data.</text>
</comment>